<proteinExistence type="predicted"/>
<evidence type="ECO:0000313" key="1">
    <source>
        <dbReference type="EMBL" id="ATQ84288.1"/>
    </source>
</evidence>
<dbReference type="AlphaFoldDB" id="A0A2D2E4U2"/>
<organism evidence="1">
    <name type="scientific">Faucicola osloensis</name>
    <name type="common">Moraxella osloensis</name>
    <dbReference type="NCBI Taxonomy" id="34062"/>
    <lineage>
        <taxon>Bacteria</taxon>
        <taxon>Pseudomonadati</taxon>
        <taxon>Pseudomonadota</taxon>
        <taxon>Gammaproteobacteria</taxon>
        <taxon>Moraxellales</taxon>
        <taxon>Moraxellaceae</taxon>
        <taxon>Faucicola</taxon>
    </lineage>
</organism>
<gene>
    <name evidence="1" type="ORF">YHS_10120</name>
</gene>
<reference evidence="1" key="1">
    <citation type="submission" date="2017-10" db="EMBL/GenBank/DDBJ databases">
        <title>Complete Genome Sequence from Moraxella oslensis YHS isolated from human skin.</title>
        <authorList>
            <person name="Lee K."/>
            <person name="Lim J.Y."/>
            <person name="Hwang I."/>
        </authorList>
    </citation>
    <scope>NUCLEOTIDE SEQUENCE</scope>
    <source>
        <strain evidence="1">YHS</strain>
        <plasmid evidence="1">pYHS2</plasmid>
    </source>
</reference>
<protein>
    <submittedName>
        <fullName evidence="1">Uncharacterized protein</fullName>
    </submittedName>
</protein>
<geneLocation type="plasmid" evidence="1">
    <name>pYHS2</name>
</geneLocation>
<dbReference type="EMBL" id="CP024178">
    <property type="protein sequence ID" value="ATQ84288.1"/>
    <property type="molecule type" value="Genomic_DNA"/>
</dbReference>
<keyword evidence="1" id="KW-0614">Plasmid</keyword>
<accession>A0A2D2E4U2</accession>
<name>A0A2D2E4U2_FAUOS</name>
<sequence length="76" mass="8753">MKYSAIALALDAMEALIARDRFFYLESPQNFGENNTLSNFVDIKNQLNQKTLFFYCKGSVKIAKKSNNQENFHKAL</sequence>